<organism evidence="1 2">
    <name type="scientific">Thelonectria olida</name>
    <dbReference type="NCBI Taxonomy" id="1576542"/>
    <lineage>
        <taxon>Eukaryota</taxon>
        <taxon>Fungi</taxon>
        <taxon>Dikarya</taxon>
        <taxon>Ascomycota</taxon>
        <taxon>Pezizomycotina</taxon>
        <taxon>Sordariomycetes</taxon>
        <taxon>Hypocreomycetidae</taxon>
        <taxon>Hypocreales</taxon>
        <taxon>Nectriaceae</taxon>
        <taxon>Thelonectria</taxon>
    </lineage>
</organism>
<accession>A0A9P8W4S9</accession>
<dbReference type="InterPro" id="IPR023213">
    <property type="entry name" value="CAT-like_dom_sf"/>
</dbReference>
<protein>
    <submittedName>
        <fullName evidence="1">Alcohol acetyltransferase-domain-containing protein</fullName>
    </submittedName>
</protein>
<dbReference type="Gene3D" id="3.30.559.10">
    <property type="entry name" value="Chloramphenicol acetyltransferase-like domain"/>
    <property type="match status" value="1"/>
</dbReference>
<dbReference type="InterPro" id="IPR010828">
    <property type="entry name" value="Atf2/Sli1-like"/>
</dbReference>
<dbReference type="Pfam" id="PF07247">
    <property type="entry name" value="AATase"/>
    <property type="match status" value="1"/>
</dbReference>
<reference evidence="1 2" key="1">
    <citation type="journal article" date="2021" name="Nat. Commun.">
        <title>Genetic determinants of endophytism in the Arabidopsis root mycobiome.</title>
        <authorList>
            <person name="Mesny F."/>
            <person name="Miyauchi S."/>
            <person name="Thiergart T."/>
            <person name="Pickel B."/>
            <person name="Atanasova L."/>
            <person name="Karlsson M."/>
            <person name="Huettel B."/>
            <person name="Barry K.W."/>
            <person name="Haridas S."/>
            <person name="Chen C."/>
            <person name="Bauer D."/>
            <person name="Andreopoulos W."/>
            <person name="Pangilinan J."/>
            <person name="LaButti K."/>
            <person name="Riley R."/>
            <person name="Lipzen A."/>
            <person name="Clum A."/>
            <person name="Drula E."/>
            <person name="Henrissat B."/>
            <person name="Kohler A."/>
            <person name="Grigoriev I.V."/>
            <person name="Martin F.M."/>
            <person name="Hacquard S."/>
        </authorList>
    </citation>
    <scope>NUCLEOTIDE SEQUENCE [LARGE SCALE GENOMIC DNA]</scope>
    <source>
        <strain evidence="1 2">MPI-CAGE-CH-0241</strain>
    </source>
</reference>
<dbReference type="InterPro" id="IPR052058">
    <property type="entry name" value="Alcohol_O-acetyltransferase"/>
</dbReference>
<proteinExistence type="predicted"/>
<dbReference type="AlphaFoldDB" id="A0A9P8W4S9"/>
<dbReference type="OrthoDB" id="2150604at2759"/>
<evidence type="ECO:0000313" key="2">
    <source>
        <dbReference type="Proteomes" id="UP000777438"/>
    </source>
</evidence>
<comment type="caution">
    <text evidence="1">The sequence shown here is derived from an EMBL/GenBank/DDBJ whole genome shotgun (WGS) entry which is preliminary data.</text>
</comment>
<name>A0A9P8W4S9_9HYPO</name>
<sequence length="500" mass="55659">MSKSTSKGAKPQILRKMGQFESFQTSFYVMELYCGTMIACRYSIPEHLRDPSTHSKLVDTLERAVADTISQHPLLQVGMVKEKSKRPAWAKIDSIDLAQHIEWRAVEGVEKYGGIRKDVIVRQLDTRFESLATRPGWRLVVLKLEYDNTLEVMFTWNHCNTDGTGGKIFHQTLLESLNNLKEKPDGPSLENHIWKTTVSAQTMMPPQNVIAKYKLTPGYTATTIWKELKPPVFAGKAEFASWGPFKLTPRETQIRTLSIDNDTLQKVLAVCRSHKTTLTGLLHGIAFVSLAPQLPEDQVAAMMGGTPLNLRRFIKANPPAYPWLEPNKIVGNFVTKMDHEFDKTLVVKVRDAARGAGTEAERFSALEGEVWSTAVTVRRELQDKLDLGLKNDAVGLMAVVGDWQKYQKDQMKKPRHGSWMVTNVGVIDGQPKGTSNGWSIQGSSFSLSANVLASMFSISTVAVKGGDLAVDVSWQDHIVDAGVGERLSVDLKSWLNHIGS</sequence>
<dbReference type="GO" id="GO:0008080">
    <property type="term" value="F:N-acetyltransferase activity"/>
    <property type="evidence" value="ECO:0007669"/>
    <property type="project" value="TreeGrafter"/>
</dbReference>
<dbReference type="PANTHER" id="PTHR28037">
    <property type="entry name" value="ALCOHOL O-ACETYLTRANSFERASE 1-RELATED"/>
    <property type="match status" value="1"/>
</dbReference>
<dbReference type="Proteomes" id="UP000777438">
    <property type="component" value="Unassembled WGS sequence"/>
</dbReference>
<dbReference type="EMBL" id="JAGPYM010000010">
    <property type="protein sequence ID" value="KAH6889781.1"/>
    <property type="molecule type" value="Genomic_DNA"/>
</dbReference>
<keyword evidence="2" id="KW-1185">Reference proteome</keyword>
<dbReference type="SUPFAM" id="SSF52777">
    <property type="entry name" value="CoA-dependent acyltransferases"/>
    <property type="match status" value="1"/>
</dbReference>
<evidence type="ECO:0000313" key="1">
    <source>
        <dbReference type="EMBL" id="KAH6889781.1"/>
    </source>
</evidence>
<dbReference type="PANTHER" id="PTHR28037:SF1">
    <property type="entry name" value="ALCOHOL O-ACETYLTRANSFERASE 1-RELATED"/>
    <property type="match status" value="1"/>
</dbReference>
<gene>
    <name evidence="1" type="ORF">B0T10DRAFT_440193</name>
</gene>